<dbReference type="CDD" id="cd00290">
    <property type="entry name" value="cytochrome_b_C"/>
    <property type="match status" value="1"/>
</dbReference>
<comment type="cofactor">
    <cofactor evidence="15">
        <name>heme</name>
        <dbReference type="ChEBI" id="CHEBI:30413"/>
    </cofactor>
    <text evidence="15">Binds 2 heme groups non-covalently.</text>
</comment>
<keyword evidence="11 17" id="KW-1133">Transmembrane helix</keyword>
<feature type="binding site" evidence="14">
    <location>
        <position position="213"/>
    </location>
    <ligand>
        <name>a ubiquinone</name>
        <dbReference type="ChEBI" id="CHEBI:16389"/>
    </ligand>
</feature>
<evidence type="ECO:0000256" key="7">
    <source>
        <dbReference type="ARBA" id="ARBA00022660"/>
    </source>
</evidence>
<dbReference type="InterPro" id="IPR005798">
    <property type="entry name" value="Cyt_b/b6_C"/>
</dbReference>
<accession>A0AA43Q5R2</accession>
<dbReference type="EMBL" id="JAQSDF010000024">
    <property type="protein sequence ID" value="MDI1231210.1"/>
    <property type="molecule type" value="Genomic_DNA"/>
</dbReference>
<feature type="binding site" description="axial binding residue" evidence="15">
    <location>
        <position position="106"/>
    </location>
    <ligand>
        <name>heme b</name>
        <dbReference type="ChEBI" id="CHEBI:60344"/>
        <label>b566</label>
    </ligand>
    <ligandPart>
        <name>Fe</name>
        <dbReference type="ChEBI" id="CHEBI:18248"/>
    </ligandPart>
</feature>
<name>A0AA43Q5R2_9GAMM</name>
<proteinExistence type="inferred from homology"/>
<evidence type="ECO:0000256" key="14">
    <source>
        <dbReference type="PIRSR" id="PIRSR038885-1"/>
    </source>
</evidence>
<dbReference type="InterPro" id="IPR016174">
    <property type="entry name" value="Di-haem_cyt_TM"/>
</dbReference>
<keyword evidence="12 15" id="KW-0408">Iron</keyword>
<evidence type="ECO:0000256" key="1">
    <source>
        <dbReference type="ARBA" id="ARBA00002444"/>
    </source>
</evidence>
<feature type="transmembrane region" description="Helical" evidence="17">
    <location>
        <begin position="250"/>
        <end position="267"/>
    </location>
</feature>
<dbReference type="FunFam" id="1.20.810.10:FF:000004">
    <property type="entry name" value="Cytochrome b"/>
    <property type="match status" value="1"/>
</dbReference>
<feature type="transmembrane region" description="Helical" evidence="17">
    <location>
        <begin position="350"/>
        <end position="368"/>
    </location>
</feature>
<keyword evidence="13 17" id="KW-0472">Membrane</keyword>
<evidence type="ECO:0000256" key="3">
    <source>
        <dbReference type="ARBA" id="ARBA00011649"/>
    </source>
</evidence>
<dbReference type="InterPro" id="IPR030689">
    <property type="entry name" value="Cytochrome_b"/>
</dbReference>
<evidence type="ECO:0000256" key="15">
    <source>
        <dbReference type="PIRSR" id="PIRSR038885-2"/>
    </source>
</evidence>
<evidence type="ECO:0000256" key="9">
    <source>
        <dbReference type="ARBA" id="ARBA00022723"/>
    </source>
</evidence>
<dbReference type="InterPro" id="IPR036150">
    <property type="entry name" value="Cyt_b/b6_C_sf"/>
</dbReference>
<dbReference type="PANTHER" id="PTHR19271">
    <property type="entry name" value="CYTOCHROME B"/>
    <property type="match status" value="1"/>
</dbReference>
<dbReference type="GO" id="GO:0008121">
    <property type="term" value="F:quinol-cytochrome-c reductase activity"/>
    <property type="evidence" value="ECO:0007669"/>
    <property type="project" value="InterPro"/>
</dbReference>
<feature type="binding site" description="axial binding residue" evidence="15">
    <location>
        <position position="92"/>
    </location>
    <ligand>
        <name>heme b</name>
        <dbReference type="ChEBI" id="CHEBI:60344"/>
        <label>b562</label>
    </ligand>
    <ligandPart>
        <name>Fe</name>
        <dbReference type="ChEBI" id="CHEBI:18248"/>
    </ligandPart>
</feature>
<dbReference type="InterPro" id="IPR048260">
    <property type="entry name" value="Cytochrome_b_C_euk/bac"/>
</dbReference>
<feature type="transmembrane region" description="Helical" evidence="17">
    <location>
        <begin position="374"/>
        <end position="394"/>
    </location>
</feature>
<evidence type="ECO:0000256" key="8">
    <source>
        <dbReference type="ARBA" id="ARBA00022692"/>
    </source>
</evidence>
<dbReference type="GO" id="GO:0046872">
    <property type="term" value="F:metal ion binding"/>
    <property type="evidence" value="ECO:0007669"/>
    <property type="project" value="UniProtKB-KW"/>
</dbReference>
<dbReference type="InterPro" id="IPR048259">
    <property type="entry name" value="Cytochrome_b_N_euk/bac"/>
</dbReference>
<evidence type="ECO:0000259" key="19">
    <source>
        <dbReference type="PROSITE" id="PS51003"/>
    </source>
</evidence>
<keyword evidence="5 16" id="KW-0813">Transport</keyword>
<dbReference type="SUPFAM" id="SSF81648">
    <property type="entry name" value="a domain/subunit of cytochrome bc1 complex (Ubiquinol-cytochrome c reductase)"/>
    <property type="match status" value="1"/>
</dbReference>
<dbReference type="PANTHER" id="PTHR19271:SF16">
    <property type="entry name" value="CYTOCHROME B"/>
    <property type="match status" value="1"/>
</dbReference>
<reference evidence="20" key="1">
    <citation type="submission" date="2023-01" db="EMBL/GenBank/DDBJ databases">
        <title>Biogeochemical cycle of methane in antarctic sediments.</title>
        <authorList>
            <person name="Roldan D.M."/>
            <person name="Menes R.J."/>
        </authorList>
    </citation>
    <scope>NUCLEOTIDE SEQUENCE [LARGE SCALE GENOMIC DNA]</scope>
    <source>
        <strain evidence="20">K-2018 MAG008</strain>
    </source>
</reference>
<evidence type="ECO:0000256" key="16">
    <source>
        <dbReference type="RuleBase" id="RU003385"/>
    </source>
</evidence>
<dbReference type="InterPro" id="IPR005797">
    <property type="entry name" value="Cyt_b/b6_N"/>
</dbReference>
<dbReference type="Gene3D" id="1.20.810.10">
    <property type="entry name" value="Cytochrome Bc1 Complex, Chain C"/>
    <property type="match status" value="1"/>
</dbReference>
<evidence type="ECO:0000256" key="5">
    <source>
        <dbReference type="ARBA" id="ARBA00022448"/>
    </source>
</evidence>
<keyword evidence="7 16" id="KW-0679">Respiratory chain</keyword>
<dbReference type="AlphaFoldDB" id="A0AA43Q5R2"/>
<dbReference type="GO" id="GO:0045275">
    <property type="term" value="C:respiratory chain complex III"/>
    <property type="evidence" value="ECO:0007669"/>
    <property type="project" value="InterPro"/>
</dbReference>
<dbReference type="Pfam" id="PF00032">
    <property type="entry name" value="Cytochrom_B_C"/>
    <property type="match status" value="1"/>
</dbReference>
<feature type="domain" description="Cytochrome b/b6 C-terminal region profile" evidence="19">
    <location>
        <begin position="231"/>
        <end position="404"/>
    </location>
</feature>
<feature type="transmembrane region" description="Helical" evidence="17">
    <location>
        <begin position="151"/>
        <end position="168"/>
    </location>
</feature>
<dbReference type="PIRSF" id="PIRSF038885">
    <property type="entry name" value="COB"/>
    <property type="match status" value="1"/>
</dbReference>
<comment type="subunit">
    <text evidence="3 16">The main subunits of complex b-c1 are: cytochrome b, cytochrome c1 and the Rieske protein.</text>
</comment>
<evidence type="ECO:0000256" key="11">
    <source>
        <dbReference type="ARBA" id="ARBA00022989"/>
    </source>
</evidence>
<sequence>MKRNRVTECNDWFLERFPLTKLWNEHMAHYYAPKNFNFWYFFGSLALLVLVNQILTGIFLTMNYKPDAKLAFDSVEYIMRDVNWGWLIRYMHSTGSSAFFIVVYLHMFRGLLYGSFKHPRELVWIFGMLLFVALMAEAFMGYLLPWGQMSYWGAQVIISLFSAIPVIGDDLSLWLRGDYVVSDATLNRFFAFHVIAVPLALVMLVFLHIVALHEVGSNNPDGIEIKDSKDPWGHPVDGIPFHPYYTVKDLVGVGVFMLFFATVIFYIPEMGGYFLEPANFIPADPMKTPEHIAPVWYFTPFYAILRAIPDKFAGVIGMGGAIVVLFLLPWLDRSPVKSIRYRGGIYKKALMLFVISFIALGYLGTQPATPTATIVARFFTAIYFGFFLLMPLYTRWEKTKPVPKRLTTIHSLEEQLPALIEEITQIKQGSTEIGHSAFKSSFFAIRPNPKGIRNLLSRLAKNAKGSLD</sequence>
<evidence type="ECO:0000256" key="10">
    <source>
        <dbReference type="ARBA" id="ARBA00022982"/>
    </source>
</evidence>
<evidence type="ECO:0000256" key="2">
    <source>
        <dbReference type="ARBA" id="ARBA00004141"/>
    </source>
</evidence>
<dbReference type="CDD" id="cd00284">
    <property type="entry name" value="Cytochrome_b_N"/>
    <property type="match status" value="1"/>
</dbReference>
<keyword evidence="10 16" id="KW-0249">Electron transport</keyword>
<evidence type="ECO:0000259" key="18">
    <source>
        <dbReference type="PROSITE" id="PS51002"/>
    </source>
</evidence>
<evidence type="ECO:0000313" key="20">
    <source>
        <dbReference type="EMBL" id="MDI1231210.1"/>
    </source>
</evidence>
<dbReference type="InterPro" id="IPR027387">
    <property type="entry name" value="Cytb/b6-like_sf"/>
</dbReference>
<dbReference type="Pfam" id="PF00033">
    <property type="entry name" value="Cytochrome_B"/>
    <property type="match status" value="1"/>
</dbReference>
<keyword evidence="6 15" id="KW-0349">Heme</keyword>
<comment type="cofactor">
    <cofactor evidence="16">
        <name>heme b</name>
        <dbReference type="ChEBI" id="CHEBI:60344"/>
    </cofactor>
    <text evidence="16">Binds 2 heme groups non-covalently.</text>
</comment>
<feature type="transmembrane region" description="Helical" evidence="17">
    <location>
        <begin position="122"/>
        <end position="144"/>
    </location>
</feature>
<gene>
    <name evidence="20" type="ORF">PSU93_08685</name>
</gene>
<feature type="transmembrane region" description="Helical" evidence="17">
    <location>
        <begin position="312"/>
        <end position="330"/>
    </location>
</feature>
<dbReference type="PROSITE" id="PS51002">
    <property type="entry name" value="CYTB_NTER"/>
    <property type="match status" value="1"/>
</dbReference>
<evidence type="ECO:0000256" key="13">
    <source>
        <dbReference type="ARBA" id="ARBA00023136"/>
    </source>
</evidence>
<feature type="binding site" description="axial binding residue" evidence="15">
    <location>
        <position position="193"/>
    </location>
    <ligand>
        <name>heme b</name>
        <dbReference type="ChEBI" id="CHEBI:60344"/>
        <label>b562</label>
    </ligand>
    <ligandPart>
        <name>Fe</name>
        <dbReference type="ChEBI" id="CHEBI:18248"/>
    </ligandPart>
</feature>
<evidence type="ECO:0000256" key="6">
    <source>
        <dbReference type="ARBA" id="ARBA00022617"/>
    </source>
</evidence>
<comment type="similarity">
    <text evidence="16">Belongs to the cytochrome b family.</text>
</comment>
<evidence type="ECO:0000256" key="4">
    <source>
        <dbReference type="ARBA" id="ARBA00013531"/>
    </source>
</evidence>
<feature type="domain" description="Cytochrome b/b6 N-terminal region profile" evidence="18">
    <location>
        <begin position="9"/>
        <end position="221"/>
    </location>
</feature>
<keyword evidence="9 15" id="KW-0479">Metal-binding</keyword>
<dbReference type="PROSITE" id="PS51003">
    <property type="entry name" value="CYTB_CTER"/>
    <property type="match status" value="1"/>
</dbReference>
<feature type="transmembrane region" description="Helical" evidence="17">
    <location>
        <begin position="38"/>
        <end position="60"/>
    </location>
</feature>
<keyword evidence="8 16" id="KW-0812">Transmembrane</keyword>
<dbReference type="Proteomes" id="UP001160519">
    <property type="component" value="Unassembled WGS sequence"/>
</dbReference>
<evidence type="ECO:0000256" key="12">
    <source>
        <dbReference type="ARBA" id="ARBA00023004"/>
    </source>
</evidence>
<protein>
    <recommendedName>
        <fullName evidence="4 16">Cytochrome b</fullName>
    </recommendedName>
</protein>
<organism evidence="20 21">
    <name type="scientific">Candidatus Methylobacter titanis</name>
    <dbReference type="NCBI Taxonomy" id="3053457"/>
    <lineage>
        <taxon>Bacteria</taxon>
        <taxon>Pseudomonadati</taxon>
        <taxon>Pseudomonadota</taxon>
        <taxon>Gammaproteobacteria</taxon>
        <taxon>Methylococcales</taxon>
        <taxon>Methylococcaceae</taxon>
        <taxon>Methylobacter</taxon>
    </lineage>
</organism>
<dbReference type="GO" id="GO:0016491">
    <property type="term" value="F:oxidoreductase activity"/>
    <property type="evidence" value="ECO:0007669"/>
    <property type="project" value="InterPro"/>
</dbReference>
<evidence type="ECO:0000313" key="21">
    <source>
        <dbReference type="Proteomes" id="UP001160519"/>
    </source>
</evidence>
<keyword evidence="21" id="KW-1185">Reference proteome</keyword>
<dbReference type="SUPFAM" id="SSF81342">
    <property type="entry name" value="Transmembrane di-heme cytochromes"/>
    <property type="match status" value="1"/>
</dbReference>
<comment type="function">
    <text evidence="1 16">Component of the ubiquinol-cytochrome c reductase complex (complex III or cytochrome b-c1 complex), which is a respiratory chain that generates an electrochemical potential coupled to ATP synthesis.</text>
</comment>
<feature type="transmembrane region" description="Helical" evidence="17">
    <location>
        <begin position="188"/>
        <end position="210"/>
    </location>
</feature>
<comment type="subcellular location">
    <subcellularLocation>
        <location evidence="2">Membrane</location>
        <topology evidence="2">Multi-pass membrane protein</topology>
    </subcellularLocation>
</comment>
<evidence type="ECO:0000256" key="17">
    <source>
        <dbReference type="SAM" id="Phobius"/>
    </source>
</evidence>
<feature type="binding site" description="axial binding residue" evidence="15">
    <location>
        <position position="208"/>
    </location>
    <ligand>
        <name>heme b</name>
        <dbReference type="ChEBI" id="CHEBI:60344"/>
        <label>b566</label>
    </ligand>
    <ligandPart>
        <name>Fe</name>
        <dbReference type="ChEBI" id="CHEBI:18248"/>
    </ligandPart>
</feature>
<comment type="caution">
    <text evidence="20">The sequence shown here is derived from an EMBL/GenBank/DDBJ whole genome shotgun (WGS) entry which is preliminary data.</text>
</comment>
<dbReference type="GO" id="GO:0022904">
    <property type="term" value="P:respiratory electron transport chain"/>
    <property type="evidence" value="ECO:0007669"/>
    <property type="project" value="InterPro"/>
</dbReference>